<feature type="compositionally biased region" description="Low complexity" evidence="12">
    <location>
        <begin position="141"/>
        <end position="157"/>
    </location>
</feature>
<evidence type="ECO:0000313" key="13">
    <source>
        <dbReference type="EMBL" id="CAD7274103.1"/>
    </source>
</evidence>
<dbReference type="FunFam" id="3.90.550.50:FF:000001">
    <property type="entry name" value="Hexosyltransferase"/>
    <property type="match status" value="1"/>
</dbReference>
<feature type="region of interest" description="Disordered" evidence="12">
    <location>
        <begin position="122"/>
        <end position="159"/>
    </location>
</feature>
<evidence type="ECO:0000256" key="5">
    <source>
        <dbReference type="ARBA" id="ARBA00022692"/>
    </source>
</evidence>
<keyword evidence="14" id="KW-1185">Reference proteome</keyword>
<dbReference type="PANTHER" id="PTHR11214">
    <property type="entry name" value="BETA-1,3-N-ACETYLGLUCOSAMINYLTRANSFERASE"/>
    <property type="match status" value="1"/>
</dbReference>
<dbReference type="InterPro" id="IPR002659">
    <property type="entry name" value="Glyco_trans_31"/>
</dbReference>
<evidence type="ECO:0000256" key="9">
    <source>
        <dbReference type="ARBA" id="ARBA00023136"/>
    </source>
</evidence>
<keyword evidence="4" id="KW-0808">Transferase</keyword>
<dbReference type="AlphaFoldDB" id="A0A7R9GAQ0"/>
<evidence type="ECO:0000256" key="3">
    <source>
        <dbReference type="ARBA" id="ARBA00022676"/>
    </source>
</evidence>
<keyword evidence="8 11" id="KW-0333">Golgi apparatus</keyword>
<dbReference type="PANTHER" id="PTHR11214:SF379">
    <property type="entry name" value="HEXOSYLTRANSFERASE-RELATED"/>
    <property type="match status" value="1"/>
</dbReference>
<dbReference type="EMBL" id="OA882241">
    <property type="protein sequence ID" value="CAD7274103.1"/>
    <property type="molecule type" value="Genomic_DNA"/>
</dbReference>
<accession>A0A7R9GAQ0</accession>
<name>A0A7R9GAQ0_9CRUS</name>
<dbReference type="OrthoDB" id="6374241at2759"/>
<keyword evidence="10" id="KW-0325">Glycoprotein</keyword>
<keyword evidence="6" id="KW-0735">Signal-anchor</keyword>
<dbReference type="GO" id="GO:0000139">
    <property type="term" value="C:Golgi membrane"/>
    <property type="evidence" value="ECO:0007669"/>
    <property type="project" value="UniProtKB-SubCell"/>
</dbReference>
<dbReference type="Pfam" id="PF01762">
    <property type="entry name" value="Galactosyl_T"/>
    <property type="match status" value="1"/>
</dbReference>
<keyword evidence="9" id="KW-0472">Membrane</keyword>
<sequence length="443" mass="49532">MNAQPNLQVVSGRERVSTQRRHEDLLQCRCRVSSRVSTLSLMCQNEDTWKTLPRRDRLFIENAAASEQLLVCVAGVIFILLVLERFDKNDLSTLTIFADSNNSSLTSTTRIQVLSLTPGNSIGSGEAKSSASKSTRRDSSSFKTTTDLTSSTTKTTTQKAINQQDMLTFAREPKFRIPEADLCSFQDTSEEVLVLVMILSAPGNAEKRRAIRETWGHFAMMNDVRMAFIVGVGTDAEQTKLEEESKIFSDIIQADFKDAYEMLVAKVVGMLAWANKFCSKAKFVFKVDDDMYVNIPLLLTFSKKNENATNSVFGRLAVKWGPVRNKKSKYYVSPAEFQGKRYPNFVTGPAYLITMDAVSKLLNGVLSSGYTYFKLEDVFITGIVAEQTGVRLVNAKEITNVSPPVKITACMLSKVITYHDVNPKKLYQFWTMVRTDGMQCAGT</sequence>
<proteinExistence type="inferred from homology"/>
<feature type="compositionally biased region" description="Low complexity" evidence="12">
    <location>
        <begin position="122"/>
        <end position="133"/>
    </location>
</feature>
<comment type="subcellular location">
    <subcellularLocation>
        <location evidence="1 11">Golgi apparatus membrane</location>
        <topology evidence="1 11">Single-pass type II membrane protein</topology>
    </subcellularLocation>
</comment>
<dbReference type="Proteomes" id="UP000678499">
    <property type="component" value="Unassembled WGS sequence"/>
</dbReference>
<evidence type="ECO:0000256" key="6">
    <source>
        <dbReference type="ARBA" id="ARBA00022968"/>
    </source>
</evidence>
<keyword evidence="7" id="KW-1133">Transmembrane helix</keyword>
<evidence type="ECO:0000256" key="8">
    <source>
        <dbReference type="ARBA" id="ARBA00023034"/>
    </source>
</evidence>
<keyword evidence="5" id="KW-0812">Transmembrane</keyword>
<protein>
    <recommendedName>
        <fullName evidence="11">Hexosyltransferase</fullName>
        <ecNumber evidence="11">2.4.1.-</ecNumber>
    </recommendedName>
</protein>
<dbReference type="GO" id="GO:0006493">
    <property type="term" value="P:protein O-linked glycosylation"/>
    <property type="evidence" value="ECO:0007669"/>
    <property type="project" value="TreeGrafter"/>
</dbReference>
<dbReference type="EC" id="2.4.1.-" evidence="11"/>
<evidence type="ECO:0000256" key="1">
    <source>
        <dbReference type="ARBA" id="ARBA00004323"/>
    </source>
</evidence>
<evidence type="ECO:0000256" key="2">
    <source>
        <dbReference type="ARBA" id="ARBA00008661"/>
    </source>
</evidence>
<evidence type="ECO:0000313" key="14">
    <source>
        <dbReference type="Proteomes" id="UP000678499"/>
    </source>
</evidence>
<evidence type="ECO:0000256" key="7">
    <source>
        <dbReference type="ARBA" id="ARBA00022989"/>
    </source>
</evidence>
<evidence type="ECO:0000256" key="10">
    <source>
        <dbReference type="ARBA" id="ARBA00023180"/>
    </source>
</evidence>
<dbReference type="EMBL" id="CAJPEX010000204">
    <property type="protein sequence ID" value="CAG0914255.1"/>
    <property type="molecule type" value="Genomic_DNA"/>
</dbReference>
<reference evidence="13" key="1">
    <citation type="submission" date="2020-11" db="EMBL/GenBank/DDBJ databases">
        <authorList>
            <person name="Tran Van P."/>
        </authorList>
    </citation>
    <scope>NUCLEOTIDE SEQUENCE</scope>
</reference>
<organism evidence="13">
    <name type="scientific">Notodromas monacha</name>
    <dbReference type="NCBI Taxonomy" id="399045"/>
    <lineage>
        <taxon>Eukaryota</taxon>
        <taxon>Metazoa</taxon>
        <taxon>Ecdysozoa</taxon>
        <taxon>Arthropoda</taxon>
        <taxon>Crustacea</taxon>
        <taxon>Oligostraca</taxon>
        <taxon>Ostracoda</taxon>
        <taxon>Podocopa</taxon>
        <taxon>Podocopida</taxon>
        <taxon>Cypridocopina</taxon>
        <taxon>Cypridoidea</taxon>
        <taxon>Cyprididae</taxon>
        <taxon>Notodromas</taxon>
    </lineage>
</organism>
<evidence type="ECO:0000256" key="11">
    <source>
        <dbReference type="RuleBase" id="RU363063"/>
    </source>
</evidence>
<dbReference type="GO" id="GO:0016758">
    <property type="term" value="F:hexosyltransferase activity"/>
    <property type="evidence" value="ECO:0007669"/>
    <property type="project" value="InterPro"/>
</dbReference>
<dbReference type="Gene3D" id="3.90.550.50">
    <property type="match status" value="1"/>
</dbReference>
<gene>
    <name evidence="13" type="ORF">NMOB1V02_LOCUS1958</name>
</gene>
<evidence type="ECO:0000256" key="4">
    <source>
        <dbReference type="ARBA" id="ARBA00022679"/>
    </source>
</evidence>
<evidence type="ECO:0000256" key="12">
    <source>
        <dbReference type="SAM" id="MobiDB-lite"/>
    </source>
</evidence>
<keyword evidence="3 11" id="KW-0328">Glycosyltransferase</keyword>
<comment type="similarity">
    <text evidence="2 11">Belongs to the glycosyltransferase 31 family.</text>
</comment>